<dbReference type="InterPro" id="IPR000674">
    <property type="entry name" value="Ald_Oxase/Xan_DH_a/b"/>
</dbReference>
<dbReference type="InterPro" id="IPR046867">
    <property type="entry name" value="AldOxase/xan_DH_MoCoBD2"/>
</dbReference>
<accession>A0A411YLA8</accession>
<dbReference type="GO" id="GO:0004854">
    <property type="term" value="F:xanthine dehydrogenase activity"/>
    <property type="evidence" value="ECO:0007669"/>
    <property type="project" value="UniProtKB-EC"/>
</dbReference>
<dbReference type="InterPro" id="IPR037165">
    <property type="entry name" value="AldOxase/xan_DH_Mopterin-bd_sf"/>
</dbReference>
<dbReference type="EMBL" id="CP036402">
    <property type="protein sequence ID" value="QBI21982.1"/>
    <property type="molecule type" value="Genomic_DNA"/>
</dbReference>
<keyword evidence="3" id="KW-0560">Oxidoreductase</keyword>
<reference evidence="3 4" key="1">
    <citation type="submission" date="2019-01" db="EMBL/GenBank/DDBJ databases">
        <title>Egibacter rhizosphaerae EGI 80759T.</title>
        <authorList>
            <person name="Chen D.-D."/>
            <person name="Tian Y."/>
            <person name="Jiao J.-Y."/>
            <person name="Zhang X.-T."/>
            <person name="Zhang Y.-G."/>
            <person name="Zhang Y."/>
            <person name="Xiao M."/>
            <person name="Shu W.-S."/>
            <person name="Li W.-J."/>
        </authorList>
    </citation>
    <scope>NUCLEOTIDE SEQUENCE [LARGE SCALE GENOMIC DNA]</scope>
    <source>
        <strain evidence="3 4">EGI 80759</strain>
    </source>
</reference>
<dbReference type="Gene3D" id="3.30.365.10">
    <property type="entry name" value="Aldehyde oxidase/xanthine dehydrogenase, molybdopterin binding domain"/>
    <property type="match status" value="4"/>
</dbReference>
<dbReference type="KEGG" id="erz:ER308_09390"/>
<feature type="compositionally biased region" description="Low complexity" evidence="1">
    <location>
        <begin position="1"/>
        <end position="12"/>
    </location>
</feature>
<dbReference type="InterPro" id="IPR008274">
    <property type="entry name" value="AldOxase/xan_DH_MoCoBD1"/>
</dbReference>
<dbReference type="OrthoDB" id="135295at2"/>
<dbReference type="SUPFAM" id="SSF54665">
    <property type="entry name" value="CO dehydrogenase molybdoprotein N-domain-like"/>
    <property type="match status" value="1"/>
</dbReference>
<dbReference type="NCBIfam" id="TIGR03196">
    <property type="entry name" value="pucD"/>
    <property type="match status" value="1"/>
</dbReference>
<dbReference type="InterPro" id="IPR017609">
    <property type="entry name" value="Xanthine_dehydrogenase_dsu"/>
</dbReference>
<evidence type="ECO:0000313" key="3">
    <source>
        <dbReference type="EMBL" id="QBI21982.1"/>
    </source>
</evidence>
<organism evidence="3 4">
    <name type="scientific">Egibacter rhizosphaerae</name>
    <dbReference type="NCBI Taxonomy" id="1670831"/>
    <lineage>
        <taxon>Bacteria</taxon>
        <taxon>Bacillati</taxon>
        <taxon>Actinomycetota</taxon>
        <taxon>Nitriliruptoria</taxon>
        <taxon>Egibacterales</taxon>
        <taxon>Egibacteraceae</taxon>
        <taxon>Egibacter</taxon>
    </lineage>
</organism>
<gene>
    <name evidence="3" type="primary">pucD</name>
    <name evidence="3" type="ORF">ER308_09390</name>
</gene>
<dbReference type="Proteomes" id="UP000291469">
    <property type="component" value="Chromosome"/>
</dbReference>
<sequence>MSTVDEGTTTRGGVRGGLGESADRPDGVPKVTGDFAFSSDLYARGMLWGRALRSPHPAARIRDIDTSEAEAMEGVACVLTAADVPGKPVYGLEHADQPVLASDVVRFQGEPVALVAAEHPELARRALDSITVDYEPLEPLTDGEAALTEPAIHPDGNIVRYLPLRRGDPDAAGEVVVEGTYEVGMQDQAFMGPESGLAMPTDDGGVELYISTQWLHVDRDQVAACLALPADQVRLTLSGVGGAFGAREDISLQVHACMLALRTARPVKMLYSREESFLGHVHRHPARMWYRHTATSSGDLVSVEARLLLDGGAYASSSTAVLGNAVCFSAGPYRVPNARIDGWVVRTNNPPCGAMRGFGAVQVCFAHEAQMDRLAEALGMDPVELRLRNALESGDELITGQVLHGTAPVRACIEEAIAHDEPPEPSPDDPETLRPGGAGLTADPDGVRRGTGVAVGFKNLMYSEGFDDFSTASVRLERGPDGEPLASVHCAAAEVGQGFVALAQQIVRTELGVEQVHLLPADTLIGSAGSTSASRQTWMSGGAVQLACQAVRDELAQRAAERLDAPIDGLLFEGRAFSTLDGERARIGDLLDRPAEKVREHHHVETEPLDEHGQGSAHVSFAFAAHRASVDVDPELGLVRVRQIATGQDVGRALNPRSVVGQIEGGIAQGLGLAVMEEIVVDDGLVKNPSFTDYLIPTALDMPEVAATMIEQPEPGAPYGAKGVGEPPTISSTPAVVAAVRAASGRRLPRVPVRQEDLALGRADGEVTGVVAPHVAGAPR</sequence>
<protein>
    <submittedName>
        <fullName evidence="3">Xanthine dehydrogenase subunit D</fullName>
        <ecNumber evidence="3">1.17.1.4</ecNumber>
    </submittedName>
</protein>
<dbReference type="PANTHER" id="PTHR11908:SF157">
    <property type="entry name" value="XANTHINE DEHYDROGENASE SUBUNIT D-RELATED"/>
    <property type="match status" value="1"/>
</dbReference>
<proteinExistence type="predicted"/>
<evidence type="ECO:0000256" key="1">
    <source>
        <dbReference type="SAM" id="MobiDB-lite"/>
    </source>
</evidence>
<evidence type="ECO:0000259" key="2">
    <source>
        <dbReference type="SMART" id="SM01008"/>
    </source>
</evidence>
<evidence type="ECO:0000313" key="4">
    <source>
        <dbReference type="Proteomes" id="UP000291469"/>
    </source>
</evidence>
<dbReference type="EC" id="1.17.1.4" evidence="3"/>
<name>A0A411YLA8_9ACTN</name>
<dbReference type="InterPro" id="IPR016208">
    <property type="entry name" value="Ald_Oxase/xanthine_DH-like"/>
</dbReference>
<dbReference type="InterPro" id="IPR036856">
    <property type="entry name" value="Ald_Oxase/Xan_DH_a/b_sf"/>
</dbReference>
<dbReference type="SMART" id="SM01008">
    <property type="entry name" value="Ald_Xan_dh_C"/>
    <property type="match status" value="1"/>
</dbReference>
<feature type="region of interest" description="Disordered" evidence="1">
    <location>
        <begin position="419"/>
        <end position="447"/>
    </location>
</feature>
<dbReference type="Pfam" id="PF02738">
    <property type="entry name" value="MoCoBD_1"/>
    <property type="match status" value="1"/>
</dbReference>
<keyword evidence="4" id="KW-1185">Reference proteome</keyword>
<dbReference type="AlphaFoldDB" id="A0A411YLA8"/>
<dbReference type="Pfam" id="PF01315">
    <property type="entry name" value="Ald_Xan_dh_C"/>
    <property type="match status" value="1"/>
</dbReference>
<dbReference type="GO" id="GO:0005506">
    <property type="term" value="F:iron ion binding"/>
    <property type="evidence" value="ECO:0007669"/>
    <property type="project" value="InterPro"/>
</dbReference>
<dbReference type="PANTHER" id="PTHR11908">
    <property type="entry name" value="XANTHINE DEHYDROGENASE"/>
    <property type="match status" value="1"/>
</dbReference>
<feature type="domain" description="Aldehyde oxidase/xanthine dehydrogenase a/b hammerhead" evidence="2">
    <location>
        <begin position="32"/>
        <end position="138"/>
    </location>
</feature>
<feature type="region of interest" description="Disordered" evidence="1">
    <location>
        <begin position="1"/>
        <end position="30"/>
    </location>
</feature>
<dbReference type="Pfam" id="PF20256">
    <property type="entry name" value="MoCoBD_2"/>
    <property type="match status" value="1"/>
</dbReference>
<dbReference type="Gene3D" id="3.90.1170.50">
    <property type="entry name" value="Aldehyde oxidase/xanthine dehydrogenase, a/b hammerhead"/>
    <property type="match status" value="1"/>
</dbReference>
<dbReference type="RefSeq" id="WP_131156971.1">
    <property type="nucleotide sequence ID" value="NZ_CP036402.1"/>
</dbReference>
<dbReference type="SUPFAM" id="SSF56003">
    <property type="entry name" value="Molybdenum cofactor-binding domain"/>
    <property type="match status" value="1"/>
</dbReference>